<dbReference type="Pfam" id="PF00126">
    <property type="entry name" value="HTH_1"/>
    <property type="match status" value="1"/>
</dbReference>
<dbReference type="PRINTS" id="PR00039">
    <property type="entry name" value="HTHLYSR"/>
</dbReference>
<sequence length="329" mass="36535">MPDTGEQELRKDRPEEPNDTPSKDLLRSRNLTLHKLHVFCTIAKFNSVTRAAEYLNIAQPAVTAHLRSLEKSLGVKLVRKAGRNIELTHAGRRTLAWAKETIQRSSDMFLDLADIKKGLIGRTRIASSMVAGTYKLSETIIAFKKEFPSARISVSMASPYLATESVLLGDCDFGITLVDHNRDTSRLEIELLWREPLYLVAAIESRLVGDVAYIDELGTLPLITPPKGQMARELIDEVLRAAGVVRTNSVLAFGHPEPILNAIRADVGAGFVFKSALPRDPEVSGLRLVHTPELEIAMPLFLVYDKKTVFSAPQIQLMDRIRQSFAEPA</sequence>
<dbReference type="GO" id="GO:0003677">
    <property type="term" value="F:DNA binding"/>
    <property type="evidence" value="ECO:0007669"/>
    <property type="project" value="UniProtKB-KW"/>
</dbReference>
<evidence type="ECO:0000259" key="6">
    <source>
        <dbReference type="PROSITE" id="PS50931"/>
    </source>
</evidence>
<dbReference type="SUPFAM" id="SSF46785">
    <property type="entry name" value="Winged helix' DNA-binding domain"/>
    <property type="match status" value="1"/>
</dbReference>
<dbReference type="InterPro" id="IPR036390">
    <property type="entry name" value="WH_DNA-bd_sf"/>
</dbReference>
<evidence type="ECO:0000256" key="5">
    <source>
        <dbReference type="SAM" id="MobiDB-lite"/>
    </source>
</evidence>
<comment type="similarity">
    <text evidence="1">Belongs to the LysR transcriptional regulatory family.</text>
</comment>
<proteinExistence type="inferred from homology"/>
<dbReference type="InterPro" id="IPR005119">
    <property type="entry name" value="LysR_subst-bd"/>
</dbReference>
<keyword evidence="3" id="KW-0238">DNA-binding</keyword>
<accession>A0A916R2T2</accession>
<dbReference type="PROSITE" id="PS50931">
    <property type="entry name" value="HTH_LYSR"/>
    <property type="match status" value="1"/>
</dbReference>
<feature type="compositionally biased region" description="Basic and acidic residues" evidence="5">
    <location>
        <begin position="7"/>
        <end position="25"/>
    </location>
</feature>
<dbReference type="Proteomes" id="UP000628017">
    <property type="component" value="Unassembled WGS sequence"/>
</dbReference>
<organism evidence="7 8">
    <name type="scientific">Neptunicoccus cionae</name>
    <dbReference type="NCBI Taxonomy" id="2035344"/>
    <lineage>
        <taxon>Bacteria</taxon>
        <taxon>Pseudomonadati</taxon>
        <taxon>Pseudomonadota</taxon>
        <taxon>Alphaproteobacteria</taxon>
        <taxon>Rhodobacterales</taxon>
        <taxon>Paracoccaceae</taxon>
        <taxon>Neptunicoccus</taxon>
    </lineage>
</organism>
<gene>
    <name evidence="7" type="ORF">GCM10011498_38120</name>
</gene>
<dbReference type="PANTHER" id="PTHR30419:SF8">
    <property type="entry name" value="NITROGEN ASSIMILATION TRANSCRIPTIONAL ACTIVATOR-RELATED"/>
    <property type="match status" value="1"/>
</dbReference>
<keyword evidence="2" id="KW-0805">Transcription regulation</keyword>
<dbReference type="CDD" id="cd05466">
    <property type="entry name" value="PBP2_LTTR_substrate"/>
    <property type="match status" value="1"/>
</dbReference>
<dbReference type="SUPFAM" id="SSF53850">
    <property type="entry name" value="Periplasmic binding protein-like II"/>
    <property type="match status" value="1"/>
</dbReference>
<evidence type="ECO:0000256" key="2">
    <source>
        <dbReference type="ARBA" id="ARBA00023015"/>
    </source>
</evidence>
<evidence type="ECO:0000313" key="7">
    <source>
        <dbReference type="EMBL" id="GGA33297.1"/>
    </source>
</evidence>
<dbReference type="AlphaFoldDB" id="A0A916R2T2"/>
<comment type="caution">
    <text evidence="7">The sequence shown here is derived from an EMBL/GenBank/DDBJ whole genome shotgun (WGS) entry which is preliminary data.</text>
</comment>
<evidence type="ECO:0000313" key="8">
    <source>
        <dbReference type="Proteomes" id="UP000628017"/>
    </source>
</evidence>
<feature type="region of interest" description="Disordered" evidence="5">
    <location>
        <begin position="1"/>
        <end position="25"/>
    </location>
</feature>
<name>A0A916R2T2_9RHOB</name>
<dbReference type="GO" id="GO:0003700">
    <property type="term" value="F:DNA-binding transcription factor activity"/>
    <property type="evidence" value="ECO:0007669"/>
    <property type="project" value="InterPro"/>
</dbReference>
<evidence type="ECO:0000256" key="1">
    <source>
        <dbReference type="ARBA" id="ARBA00009437"/>
    </source>
</evidence>
<dbReference type="InterPro" id="IPR000847">
    <property type="entry name" value="LysR_HTH_N"/>
</dbReference>
<dbReference type="InterPro" id="IPR050950">
    <property type="entry name" value="HTH-type_LysR_regulators"/>
</dbReference>
<keyword evidence="8" id="KW-1185">Reference proteome</keyword>
<dbReference type="PANTHER" id="PTHR30419">
    <property type="entry name" value="HTH-TYPE TRANSCRIPTIONAL REGULATOR YBHD"/>
    <property type="match status" value="1"/>
</dbReference>
<dbReference type="Pfam" id="PF03466">
    <property type="entry name" value="LysR_substrate"/>
    <property type="match status" value="1"/>
</dbReference>
<dbReference type="InterPro" id="IPR036388">
    <property type="entry name" value="WH-like_DNA-bd_sf"/>
</dbReference>
<reference evidence="7" key="1">
    <citation type="journal article" date="2014" name="Int. J. Syst. Evol. Microbiol.">
        <title>Complete genome sequence of Corynebacterium casei LMG S-19264T (=DSM 44701T), isolated from a smear-ripened cheese.</title>
        <authorList>
            <consortium name="US DOE Joint Genome Institute (JGI-PGF)"/>
            <person name="Walter F."/>
            <person name="Albersmeier A."/>
            <person name="Kalinowski J."/>
            <person name="Ruckert C."/>
        </authorList>
    </citation>
    <scope>NUCLEOTIDE SEQUENCE</scope>
    <source>
        <strain evidence="7">CGMCC 1.15880</strain>
    </source>
</reference>
<dbReference type="Gene3D" id="3.40.190.290">
    <property type="match status" value="1"/>
</dbReference>
<protein>
    <submittedName>
        <fullName evidence="7">LysR family transcriptional regulator</fullName>
    </submittedName>
</protein>
<feature type="domain" description="HTH lysR-type" evidence="6">
    <location>
        <begin position="31"/>
        <end position="88"/>
    </location>
</feature>
<reference evidence="7" key="2">
    <citation type="submission" date="2020-09" db="EMBL/GenBank/DDBJ databases">
        <authorList>
            <person name="Sun Q."/>
            <person name="Zhou Y."/>
        </authorList>
    </citation>
    <scope>NUCLEOTIDE SEQUENCE</scope>
    <source>
        <strain evidence="7">CGMCC 1.15880</strain>
    </source>
</reference>
<dbReference type="GO" id="GO:0005829">
    <property type="term" value="C:cytosol"/>
    <property type="evidence" value="ECO:0007669"/>
    <property type="project" value="TreeGrafter"/>
</dbReference>
<dbReference type="Gene3D" id="1.10.10.10">
    <property type="entry name" value="Winged helix-like DNA-binding domain superfamily/Winged helix DNA-binding domain"/>
    <property type="match status" value="1"/>
</dbReference>
<keyword evidence="4" id="KW-0804">Transcription</keyword>
<evidence type="ECO:0000256" key="3">
    <source>
        <dbReference type="ARBA" id="ARBA00023125"/>
    </source>
</evidence>
<evidence type="ECO:0000256" key="4">
    <source>
        <dbReference type="ARBA" id="ARBA00023163"/>
    </source>
</evidence>
<dbReference type="EMBL" id="BMKA01000011">
    <property type="protein sequence ID" value="GGA33297.1"/>
    <property type="molecule type" value="Genomic_DNA"/>
</dbReference>